<dbReference type="KEGG" id="pgin:FRZ67_13730"/>
<reference evidence="2 3" key="1">
    <citation type="journal article" date="2016" name="Int. J. Syst. Evol. Microbiol.">
        <title>Panacibacter ginsenosidivorans gen. nov., sp. nov., with ginsenoside converting activity isolated from soil of a ginseng field.</title>
        <authorList>
            <person name="Siddiqi M.Z."/>
            <person name="Muhammad Shafi S."/>
            <person name="Choi K.D."/>
            <person name="Im W.T."/>
        </authorList>
    </citation>
    <scope>NUCLEOTIDE SEQUENCE [LARGE SCALE GENOMIC DNA]</scope>
    <source>
        <strain evidence="2 3">Gsoil1550</strain>
    </source>
</reference>
<dbReference type="AlphaFoldDB" id="A0A5B8VDF5"/>
<feature type="domain" description="FRG" evidence="1">
    <location>
        <begin position="25"/>
        <end position="129"/>
    </location>
</feature>
<evidence type="ECO:0000259" key="1">
    <source>
        <dbReference type="SMART" id="SM00901"/>
    </source>
</evidence>
<gene>
    <name evidence="2" type="ORF">FRZ67_13730</name>
</gene>
<sequence length="254" mass="29609">MTEITTLGEYINEVNKIQTRWTKEENGEFIFPWFRGHANEAYHLMPSLYREKGLHENEDSYRHDFQQKGFPYLSDTTFGVPVADWEWYFLMQHYGLPTRLLDWTEGSLIALYFALFYKAKEDESNPCVWMLNPFALNRMLHRNEAIFLFTDKQVDDYLPAIWSGKNLPVHPIAFQPAFKSKRIAAQKGCFTIHGANQEPLDKTGTLDSCLKKIVIKYYNINLIKGELIVAGITESSLFPELSGLARELVEYYKK</sequence>
<dbReference type="InterPro" id="IPR014966">
    <property type="entry name" value="FRG-dom"/>
</dbReference>
<dbReference type="Proteomes" id="UP000321533">
    <property type="component" value="Chromosome"/>
</dbReference>
<dbReference type="EMBL" id="CP042435">
    <property type="protein sequence ID" value="QEC68308.1"/>
    <property type="molecule type" value="Genomic_DNA"/>
</dbReference>
<protein>
    <submittedName>
        <fullName evidence="2">FRG domain-containing protein</fullName>
    </submittedName>
</protein>
<evidence type="ECO:0000313" key="2">
    <source>
        <dbReference type="EMBL" id="QEC68308.1"/>
    </source>
</evidence>
<dbReference type="Pfam" id="PF08867">
    <property type="entry name" value="FRG"/>
    <property type="match status" value="1"/>
</dbReference>
<organism evidence="2 3">
    <name type="scientific">Panacibacter ginsenosidivorans</name>
    <dbReference type="NCBI Taxonomy" id="1813871"/>
    <lineage>
        <taxon>Bacteria</taxon>
        <taxon>Pseudomonadati</taxon>
        <taxon>Bacteroidota</taxon>
        <taxon>Chitinophagia</taxon>
        <taxon>Chitinophagales</taxon>
        <taxon>Chitinophagaceae</taxon>
        <taxon>Panacibacter</taxon>
    </lineage>
</organism>
<evidence type="ECO:0000313" key="3">
    <source>
        <dbReference type="Proteomes" id="UP000321533"/>
    </source>
</evidence>
<accession>A0A5B8VDF5</accession>
<name>A0A5B8VDF5_9BACT</name>
<dbReference type="RefSeq" id="WP_147190182.1">
    <property type="nucleotide sequence ID" value="NZ_CP042435.1"/>
</dbReference>
<dbReference type="SMART" id="SM00901">
    <property type="entry name" value="FRG"/>
    <property type="match status" value="1"/>
</dbReference>
<dbReference type="OrthoDB" id="9816036at2"/>
<keyword evidence="3" id="KW-1185">Reference proteome</keyword>
<proteinExistence type="predicted"/>